<feature type="region of interest" description="Disordered" evidence="2">
    <location>
        <begin position="264"/>
        <end position="295"/>
    </location>
</feature>
<evidence type="ECO:0000256" key="1">
    <source>
        <dbReference type="SAM" id="Coils"/>
    </source>
</evidence>
<dbReference type="RefSeq" id="XP_024889953.1">
    <property type="nucleotide sequence ID" value="XM_025034185.1"/>
</dbReference>
<evidence type="ECO:0000259" key="3">
    <source>
        <dbReference type="Pfam" id="PF23055"/>
    </source>
</evidence>
<feature type="region of interest" description="Disordered" evidence="2">
    <location>
        <begin position="218"/>
        <end position="242"/>
    </location>
</feature>
<sequence>MSNAALTAAQARAEEAENQLAQLQTQFTQLQDQFAQMRTQWSDQGLDTVNSNAIDNNIQIPRIDNYRVPKISPFSQVDPELWFIQAELSMRNARITVQSTMADTVLAALDVEILNCVRDIIKLRPPPEDIYEQVKARIIATYAPSDETKLRKLLRGQVGTDGKPSLILSRLRGLNGGNVDDNVIRSIFLDQLPCEHRAILVSTRVTDLNRIAEAADRMAESARGNEPYASAVSKGNSPPPAKTEIQQLIERMEKMDNMMASFKKELNSRSRSRSNSRRRRTSTSPNRAITPALCPAHTKYPDNPTSCRTWCSKYETWNSTKN</sequence>
<dbReference type="PANTHER" id="PTHR33327">
    <property type="entry name" value="ENDONUCLEASE"/>
    <property type="match status" value="1"/>
</dbReference>
<protein>
    <submittedName>
        <fullName evidence="5">Uncharacterized protein LOC112466217</fullName>
    </submittedName>
</protein>
<gene>
    <name evidence="5" type="primary">LOC112466217</name>
</gene>
<dbReference type="AlphaFoldDB" id="A0A6J1R6W8"/>
<reference evidence="5" key="1">
    <citation type="submission" date="2025-08" db="UniProtKB">
        <authorList>
            <consortium name="RefSeq"/>
        </authorList>
    </citation>
    <scope>IDENTIFICATION</scope>
    <source>
        <tissue evidence="5">Whole body</tissue>
    </source>
</reference>
<dbReference type="OrthoDB" id="7553596at2759"/>
<dbReference type="Proteomes" id="UP000504618">
    <property type="component" value="Unplaced"/>
</dbReference>
<evidence type="ECO:0000313" key="4">
    <source>
        <dbReference type="Proteomes" id="UP000504618"/>
    </source>
</evidence>
<keyword evidence="4" id="KW-1185">Reference proteome</keyword>
<name>A0A6J1R6W8_9HYME</name>
<feature type="coiled-coil region" evidence="1">
    <location>
        <begin position="6"/>
        <end position="40"/>
    </location>
</feature>
<evidence type="ECO:0000313" key="5">
    <source>
        <dbReference type="RefSeq" id="XP_024889953.1"/>
    </source>
</evidence>
<organism evidence="4 5">
    <name type="scientific">Temnothorax curvispinosus</name>
    <dbReference type="NCBI Taxonomy" id="300111"/>
    <lineage>
        <taxon>Eukaryota</taxon>
        <taxon>Metazoa</taxon>
        <taxon>Ecdysozoa</taxon>
        <taxon>Arthropoda</taxon>
        <taxon>Hexapoda</taxon>
        <taxon>Insecta</taxon>
        <taxon>Pterygota</taxon>
        <taxon>Neoptera</taxon>
        <taxon>Endopterygota</taxon>
        <taxon>Hymenoptera</taxon>
        <taxon>Apocrita</taxon>
        <taxon>Aculeata</taxon>
        <taxon>Formicoidea</taxon>
        <taxon>Formicidae</taxon>
        <taxon>Myrmicinae</taxon>
        <taxon>Temnothorax</taxon>
    </lineage>
</organism>
<feature type="domain" description="DUF7041" evidence="3">
    <location>
        <begin position="72"/>
        <end position="154"/>
    </location>
</feature>
<dbReference type="GeneID" id="112466217"/>
<dbReference type="PANTHER" id="PTHR33327:SF3">
    <property type="entry name" value="RNA-DIRECTED DNA POLYMERASE"/>
    <property type="match status" value="1"/>
</dbReference>
<dbReference type="InterPro" id="IPR055469">
    <property type="entry name" value="DUF7041"/>
</dbReference>
<proteinExistence type="predicted"/>
<evidence type="ECO:0000256" key="2">
    <source>
        <dbReference type="SAM" id="MobiDB-lite"/>
    </source>
</evidence>
<keyword evidence="1" id="KW-0175">Coiled coil</keyword>
<feature type="compositionally biased region" description="Basic residues" evidence="2">
    <location>
        <begin position="270"/>
        <end position="281"/>
    </location>
</feature>
<accession>A0A6J1R6W8</accession>
<dbReference type="Pfam" id="PF23055">
    <property type="entry name" value="DUF7041"/>
    <property type="match status" value="1"/>
</dbReference>